<feature type="compositionally biased region" description="Pro residues" evidence="1">
    <location>
        <begin position="166"/>
        <end position="185"/>
    </location>
</feature>
<gene>
    <name evidence="2" type="ORF">AB1Y20_023131</name>
</gene>
<feature type="compositionally biased region" description="Low complexity" evidence="1">
    <location>
        <begin position="365"/>
        <end position="377"/>
    </location>
</feature>
<comment type="caution">
    <text evidence="2">The sequence shown here is derived from an EMBL/GenBank/DDBJ whole genome shotgun (WGS) entry which is preliminary data.</text>
</comment>
<proteinExistence type="predicted"/>
<evidence type="ECO:0000313" key="3">
    <source>
        <dbReference type="Proteomes" id="UP001515480"/>
    </source>
</evidence>
<feature type="region of interest" description="Disordered" evidence="1">
    <location>
        <begin position="119"/>
        <end position="188"/>
    </location>
</feature>
<dbReference type="EMBL" id="JBGBPQ010000009">
    <property type="protein sequence ID" value="KAL1519619.1"/>
    <property type="molecule type" value="Genomic_DNA"/>
</dbReference>
<feature type="region of interest" description="Disordered" evidence="1">
    <location>
        <begin position="317"/>
        <end position="412"/>
    </location>
</feature>
<accession>A0AB34JCZ2</accession>
<dbReference type="Proteomes" id="UP001515480">
    <property type="component" value="Unassembled WGS sequence"/>
</dbReference>
<feature type="region of interest" description="Disordered" evidence="1">
    <location>
        <begin position="264"/>
        <end position="283"/>
    </location>
</feature>
<name>A0AB34JCZ2_PRYPA</name>
<evidence type="ECO:0000256" key="1">
    <source>
        <dbReference type="SAM" id="MobiDB-lite"/>
    </source>
</evidence>
<feature type="compositionally biased region" description="Pro residues" evidence="1">
    <location>
        <begin position="339"/>
        <end position="356"/>
    </location>
</feature>
<evidence type="ECO:0000313" key="2">
    <source>
        <dbReference type="EMBL" id="KAL1519619.1"/>
    </source>
</evidence>
<dbReference type="AlphaFoldDB" id="A0AB34JCZ2"/>
<sequence>MRRSLWEDEEEGVDALRTRVADLDAALRMHVELAAELSAELSARASSASEPCMRCEAAEAAAQAAALTSRSARDAVQSAAARALRNQLRRALCRRVLAAWHSHCEKVCMLRHMREMAERRPKGVGSAAAPTPRLSFPEPPPFPSPPEDRRRHSAERSAPRLASPPLASPPLPPPHTPPHPPPHPPLAAEGARAMESLLACARRQLSVTRWKLALSLVSRRAPHAIARQIARQIAREMRGVASPHVAWEGEAVRKAEAGAGSVEEVRVEEAERKEAERKEAERKEAEAAFAALAEEVGHAAMLAQQAATEAEAAMAPAAAGVAADDDSERACSGDESDEPLPPQASSPAAVPTPPAARPASVDHTPPAAASRAVATAPGNPWDAYALPSGQTAGSAEGSAREAGKGDSSGATLASMRDGLAGKLLSKLGLGEAEESNGMAPWEERDRLRVKLQHLTTENHYLRERLMHVEGAMQPLLEECQTKRELLYHVYVLHACSQHGMGKAYEDFTAASAEQKADWLSAWALPGLNRFRAMEDKQRETLVADAMESVLEDTLRLNKTLNLQVLQLKKELRRLPEGQGQGAKALA</sequence>
<protein>
    <submittedName>
        <fullName evidence="2">Uncharacterized protein</fullName>
    </submittedName>
</protein>
<reference evidence="2 3" key="1">
    <citation type="journal article" date="2024" name="Science">
        <title>Giant polyketide synthase enzymes in the biosynthesis of giant marine polyether toxins.</title>
        <authorList>
            <person name="Fallon T.R."/>
            <person name="Shende V.V."/>
            <person name="Wierzbicki I.H."/>
            <person name="Pendleton A.L."/>
            <person name="Watervoot N.F."/>
            <person name="Auber R.P."/>
            <person name="Gonzalez D.J."/>
            <person name="Wisecaver J.H."/>
            <person name="Moore B.S."/>
        </authorList>
    </citation>
    <scope>NUCLEOTIDE SEQUENCE [LARGE SCALE GENOMIC DNA]</scope>
    <source>
        <strain evidence="2 3">12B1</strain>
    </source>
</reference>
<feature type="compositionally biased region" description="Basic and acidic residues" evidence="1">
    <location>
        <begin position="146"/>
        <end position="158"/>
    </location>
</feature>
<organism evidence="2 3">
    <name type="scientific">Prymnesium parvum</name>
    <name type="common">Toxic golden alga</name>
    <dbReference type="NCBI Taxonomy" id="97485"/>
    <lineage>
        <taxon>Eukaryota</taxon>
        <taxon>Haptista</taxon>
        <taxon>Haptophyta</taxon>
        <taxon>Prymnesiophyceae</taxon>
        <taxon>Prymnesiales</taxon>
        <taxon>Prymnesiaceae</taxon>
        <taxon>Prymnesium</taxon>
    </lineage>
</organism>
<keyword evidence="3" id="KW-1185">Reference proteome</keyword>